<dbReference type="Pfam" id="PF10417">
    <property type="entry name" value="1-cysPrx_C"/>
    <property type="match status" value="1"/>
</dbReference>
<dbReference type="PANTHER" id="PTHR43503">
    <property type="entry name" value="MCG48959-RELATED"/>
    <property type="match status" value="1"/>
</dbReference>
<evidence type="ECO:0000256" key="3">
    <source>
        <dbReference type="ARBA" id="ARBA00023002"/>
    </source>
</evidence>
<dbReference type="CDD" id="cd03016">
    <property type="entry name" value="PRX_1cys"/>
    <property type="match status" value="1"/>
</dbReference>
<evidence type="ECO:0000256" key="7">
    <source>
        <dbReference type="PIRSR" id="PIRSR000239-1"/>
    </source>
</evidence>
<reference evidence="10" key="2">
    <citation type="journal article" date="2013" name="Nature">
        <title>Insights into bilaterian evolution from three spiralian genomes.</title>
        <authorList>
            <person name="Simakov O."/>
            <person name="Marletaz F."/>
            <person name="Cho S.J."/>
            <person name="Edsinger-Gonzales E."/>
            <person name="Havlak P."/>
            <person name="Hellsten U."/>
            <person name="Kuo D.H."/>
            <person name="Larsson T."/>
            <person name="Lv J."/>
            <person name="Arendt D."/>
            <person name="Savage R."/>
            <person name="Osoegawa K."/>
            <person name="de Jong P."/>
            <person name="Grimwood J."/>
            <person name="Chapman J.A."/>
            <person name="Shapiro H."/>
            <person name="Aerts A."/>
            <person name="Otillar R.P."/>
            <person name="Terry A.Y."/>
            <person name="Boore J.L."/>
            <person name="Grigoriev I.V."/>
            <person name="Lindberg D.R."/>
            <person name="Seaver E.C."/>
            <person name="Weisblat D.A."/>
            <person name="Putnam N.H."/>
            <person name="Rokhsar D.S."/>
        </authorList>
    </citation>
    <scope>NUCLEOTIDE SEQUENCE</scope>
    <source>
        <strain evidence="10">I ESC-2004</strain>
    </source>
</reference>
<proteinExistence type="inferred from homology"/>
<evidence type="ECO:0000259" key="8">
    <source>
        <dbReference type="PROSITE" id="PS51352"/>
    </source>
</evidence>
<dbReference type="InterPro" id="IPR036249">
    <property type="entry name" value="Thioredoxin-like_sf"/>
</dbReference>
<dbReference type="Pfam" id="PF00578">
    <property type="entry name" value="AhpC-TSA"/>
    <property type="match status" value="1"/>
</dbReference>
<dbReference type="InterPro" id="IPR045020">
    <property type="entry name" value="PRX_1cys"/>
</dbReference>
<organism evidence="9 10">
    <name type="scientific">Capitella teleta</name>
    <name type="common">Polychaete worm</name>
    <dbReference type="NCBI Taxonomy" id="283909"/>
    <lineage>
        <taxon>Eukaryota</taxon>
        <taxon>Metazoa</taxon>
        <taxon>Spiralia</taxon>
        <taxon>Lophotrochozoa</taxon>
        <taxon>Annelida</taxon>
        <taxon>Polychaeta</taxon>
        <taxon>Sedentaria</taxon>
        <taxon>Scolecida</taxon>
        <taxon>Capitellidae</taxon>
        <taxon>Capitella</taxon>
    </lineage>
</organism>
<dbReference type="Proteomes" id="UP000014760">
    <property type="component" value="Unassembled WGS sequence"/>
</dbReference>
<dbReference type="PIRSF" id="PIRSF000239">
    <property type="entry name" value="AHPC"/>
    <property type="match status" value="1"/>
</dbReference>
<keyword evidence="1 6" id="KW-0575">Peroxidase</keyword>
<feature type="active site" description="Cysteine sulfenic acid (-SOH) intermediate; for peroxidase activity" evidence="7">
    <location>
        <position position="23"/>
    </location>
</feature>
<dbReference type="PANTHER" id="PTHR43503:SF4">
    <property type="entry name" value="PEROXIREDOXIN-6"/>
    <property type="match status" value="1"/>
</dbReference>
<feature type="domain" description="Thioredoxin" evidence="8">
    <location>
        <begin position="1"/>
        <end position="144"/>
    </location>
</feature>
<keyword evidence="2 6" id="KW-0049">Antioxidant</keyword>
<dbReference type="GO" id="GO:0005739">
    <property type="term" value="C:mitochondrion"/>
    <property type="evidence" value="ECO:0007669"/>
    <property type="project" value="TreeGrafter"/>
</dbReference>
<reference evidence="10" key="1">
    <citation type="submission" date="2012-12" db="EMBL/GenBank/DDBJ databases">
        <authorList>
            <person name="Hellsten U."/>
            <person name="Grimwood J."/>
            <person name="Chapman J.A."/>
            <person name="Shapiro H."/>
            <person name="Aerts A."/>
            <person name="Otillar R.P."/>
            <person name="Terry A.Y."/>
            <person name="Boore J.L."/>
            <person name="Simakov O."/>
            <person name="Marletaz F."/>
            <person name="Cho S.-J."/>
            <person name="Edsinger-Gonzales E."/>
            <person name="Havlak P."/>
            <person name="Kuo D.-H."/>
            <person name="Larsson T."/>
            <person name="Lv J."/>
            <person name="Arendt D."/>
            <person name="Savage R."/>
            <person name="Osoegawa K."/>
            <person name="de Jong P."/>
            <person name="Lindberg D.R."/>
            <person name="Seaver E.C."/>
            <person name="Weisblat D.A."/>
            <person name="Putnam N.H."/>
            <person name="Grigoriev I.V."/>
            <person name="Rokhsar D.S."/>
        </authorList>
    </citation>
    <scope>NUCLEOTIDE SEQUENCE</scope>
    <source>
        <strain evidence="10">I ESC-2004</strain>
    </source>
</reference>
<evidence type="ECO:0000313" key="9">
    <source>
        <dbReference type="EnsemblMetazoa" id="CapteP17912"/>
    </source>
</evidence>
<evidence type="ECO:0000256" key="2">
    <source>
        <dbReference type="ARBA" id="ARBA00022862"/>
    </source>
</evidence>
<evidence type="ECO:0000256" key="1">
    <source>
        <dbReference type="ARBA" id="ARBA00022559"/>
    </source>
</evidence>
<dbReference type="EnsemblMetazoa" id="CapteT17912">
    <property type="protein sequence ID" value="CapteP17912"/>
    <property type="gene ID" value="CapteG17912"/>
</dbReference>
<protein>
    <recommendedName>
        <fullName evidence="8">Thioredoxin domain-containing protein</fullName>
    </recommendedName>
</protein>
<keyword evidence="4 6" id="KW-0676">Redox-active center</keyword>
<evidence type="ECO:0000256" key="4">
    <source>
        <dbReference type="ARBA" id="ARBA00023284"/>
    </source>
</evidence>
<dbReference type="EMBL" id="AMQN01000099">
    <property type="status" value="NOT_ANNOTATED_CDS"/>
    <property type="molecule type" value="Genomic_DNA"/>
</dbReference>
<dbReference type="InterPro" id="IPR024706">
    <property type="entry name" value="Peroxiredoxin_AhpC-typ"/>
</dbReference>
<dbReference type="SUPFAM" id="SSF52833">
    <property type="entry name" value="Thioredoxin-like"/>
    <property type="match status" value="1"/>
</dbReference>
<dbReference type="InterPro" id="IPR000866">
    <property type="entry name" value="AhpC/TSA"/>
</dbReference>
<dbReference type="AlphaFoldDB" id="X1ZF31"/>
<comment type="function">
    <text evidence="6">Thiol-specific peroxidase that catalyzes the reduction of hydrogen peroxide and organic hydroperoxides to water and alcohols, respectively.</text>
</comment>
<keyword evidence="10" id="KW-1185">Reference proteome</keyword>
<evidence type="ECO:0000256" key="6">
    <source>
        <dbReference type="PIRNR" id="PIRNR000239"/>
    </source>
</evidence>
<dbReference type="Gene3D" id="3.40.30.10">
    <property type="entry name" value="Glutaredoxin"/>
    <property type="match status" value="1"/>
</dbReference>
<sequence length="198" mass="21948">MTGRVIRDWGVLFSHPRDFTPVCTTELGEVTKRAPEFKKRNCKLIALSCDGVDDHVAWSEDVMSYVGCNGKKLPYPIIADPTRDIATKLGMIDADEKDPSGMPVSCRAVFVVGPDHRLKLSILYPATTGRNFDEILRVIDSLQLTAKKSVATPVDWTPGKPAMVVPSLSPEEAKKMFPKHEVRSVPSGKGYLRFTPDY</sequence>
<dbReference type="PROSITE" id="PS51352">
    <property type="entry name" value="THIOREDOXIN_2"/>
    <property type="match status" value="1"/>
</dbReference>
<dbReference type="OMA" id="HGPMNIP"/>
<dbReference type="InterPro" id="IPR019479">
    <property type="entry name" value="Peroxiredoxin_C"/>
</dbReference>
<dbReference type="FunFam" id="3.40.30.10:FF:000011">
    <property type="entry name" value="Peroxiredoxin PRX1"/>
    <property type="match status" value="1"/>
</dbReference>
<keyword evidence="3 6" id="KW-0560">Oxidoreductase</keyword>
<dbReference type="GO" id="GO:0051920">
    <property type="term" value="F:peroxiredoxin activity"/>
    <property type="evidence" value="ECO:0007669"/>
    <property type="project" value="InterPro"/>
</dbReference>
<dbReference type="FunFam" id="3.30.1020.10:FF:000001">
    <property type="entry name" value="1-Cys peroxiredoxin"/>
    <property type="match status" value="1"/>
</dbReference>
<dbReference type="GO" id="GO:0005829">
    <property type="term" value="C:cytosol"/>
    <property type="evidence" value="ECO:0007669"/>
    <property type="project" value="TreeGrafter"/>
</dbReference>
<accession>X1ZF31</accession>
<comment type="similarity">
    <text evidence="5">Belongs to the peroxiredoxin family. Prx6 subfamily.</text>
</comment>
<dbReference type="InterPro" id="IPR013766">
    <property type="entry name" value="Thioredoxin_domain"/>
</dbReference>
<name>X1ZF31_CAPTE</name>
<evidence type="ECO:0000256" key="5">
    <source>
        <dbReference type="ARBA" id="ARBA00025719"/>
    </source>
</evidence>
<dbReference type="HOGENOM" id="CLU_042529_4_1_1"/>
<dbReference type="Gene3D" id="3.30.1020.10">
    <property type="entry name" value="Antioxidant, Horf6, Chain A, domain2"/>
    <property type="match status" value="1"/>
</dbReference>
<reference evidence="9" key="3">
    <citation type="submission" date="2015-06" db="UniProtKB">
        <authorList>
            <consortium name="EnsemblMetazoa"/>
        </authorList>
    </citation>
    <scope>IDENTIFICATION</scope>
</reference>
<dbReference type="OrthoDB" id="2996783at2759"/>
<evidence type="ECO:0000313" key="10">
    <source>
        <dbReference type="Proteomes" id="UP000014760"/>
    </source>
</evidence>
<dbReference type="GO" id="GO:0045454">
    <property type="term" value="P:cell redox homeostasis"/>
    <property type="evidence" value="ECO:0007669"/>
    <property type="project" value="TreeGrafter"/>
</dbReference>